<dbReference type="AlphaFoldDB" id="A0A075ARI5"/>
<dbReference type="EMBL" id="KE561117">
    <property type="protein sequence ID" value="EPZ32790.1"/>
    <property type="molecule type" value="Genomic_DNA"/>
</dbReference>
<dbReference type="Proteomes" id="UP000030755">
    <property type="component" value="Unassembled WGS sequence"/>
</dbReference>
<keyword evidence="3" id="KW-1185">Reference proteome</keyword>
<evidence type="ECO:0000313" key="2">
    <source>
        <dbReference type="EMBL" id="EPZ32790.1"/>
    </source>
</evidence>
<gene>
    <name evidence="2" type="ORF">O9G_000865</name>
</gene>
<proteinExistence type="predicted"/>
<evidence type="ECO:0000313" key="3">
    <source>
        <dbReference type="Proteomes" id="UP000030755"/>
    </source>
</evidence>
<sequence>MKYTLAICALLLSVHASPLDYPTESQQEEVYYPAPEQQTGYDIANNVTIQVQLNETTTAADYSTPVEVYATTTADYSAPTTQDYPVSDAYVPSATTTADYAATPVLYTTQETPYIAPPVQTNTTAECDDVACAERFIQKYQTSSSEPTYSIQTTAAY</sequence>
<evidence type="ECO:0000256" key="1">
    <source>
        <dbReference type="SAM" id="SignalP"/>
    </source>
</evidence>
<accession>A0A075ARI5</accession>
<name>A0A075ARI5_ROZAC</name>
<protein>
    <submittedName>
        <fullName evidence="2">Uncharacterized protein</fullName>
    </submittedName>
</protein>
<feature type="chain" id="PRO_5001705784" evidence="1">
    <location>
        <begin position="17"/>
        <end position="157"/>
    </location>
</feature>
<reference evidence="2 3" key="1">
    <citation type="journal article" date="2013" name="Curr. Biol.">
        <title>Shared signatures of parasitism and phylogenomics unite Cryptomycota and microsporidia.</title>
        <authorList>
            <person name="James T.Y."/>
            <person name="Pelin A."/>
            <person name="Bonen L."/>
            <person name="Ahrendt S."/>
            <person name="Sain D."/>
            <person name="Corradi N."/>
            <person name="Stajich J.E."/>
        </authorList>
    </citation>
    <scope>NUCLEOTIDE SEQUENCE [LARGE SCALE GENOMIC DNA]</scope>
    <source>
        <strain evidence="2 3">CSF55</strain>
    </source>
</reference>
<keyword evidence="1" id="KW-0732">Signal</keyword>
<dbReference type="HOGENOM" id="CLU_1678929_0_0_1"/>
<organism evidence="2 3">
    <name type="scientific">Rozella allomycis (strain CSF55)</name>
    <dbReference type="NCBI Taxonomy" id="988480"/>
    <lineage>
        <taxon>Eukaryota</taxon>
        <taxon>Fungi</taxon>
        <taxon>Fungi incertae sedis</taxon>
        <taxon>Cryptomycota</taxon>
        <taxon>Cryptomycota incertae sedis</taxon>
        <taxon>Rozella</taxon>
    </lineage>
</organism>
<feature type="signal peptide" evidence="1">
    <location>
        <begin position="1"/>
        <end position="16"/>
    </location>
</feature>